<dbReference type="OrthoDB" id="8776790at2"/>
<proteinExistence type="predicted"/>
<evidence type="ECO:0000313" key="2">
    <source>
        <dbReference type="Proteomes" id="UP000261011"/>
    </source>
</evidence>
<keyword evidence="2" id="KW-1185">Reference proteome</keyword>
<name>A0A3E2TKU9_9FIRM</name>
<accession>A0A3E2TKU9</accession>
<reference evidence="1 2" key="1">
    <citation type="submission" date="2018-08" db="EMBL/GenBank/DDBJ databases">
        <title>A genome reference for cultivated species of the human gut microbiota.</title>
        <authorList>
            <person name="Zou Y."/>
            <person name="Xue W."/>
            <person name="Luo G."/>
        </authorList>
    </citation>
    <scope>NUCLEOTIDE SEQUENCE [LARGE SCALE GENOMIC DNA]</scope>
    <source>
        <strain evidence="1 2">OF01-3</strain>
    </source>
</reference>
<sequence length="244" mass="27787">MSYNYLESKNRIDNILSSETLVIKKDKVPSSDDEFTYSNGIKTWVGSIFVDMVNSSKLCESSDENTARIFRALCSELIAIMKDDINFRQIGIRGDCVYSINTTQYKSDLRQLFKTAVRINTFMKMFNYRLNHYDYDSIKVGIGLGCSEELVVKAGQVGSGINDKIWIGKAVVDASHLSDKANRNGLSPILMSDLIFSNIKDLLIQENKSYADWIALESSKFDFEKFYGCNIVNTEFNNWIKENC</sequence>
<dbReference type="EMBL" id="QVEU01000001">
    <property type="protein sequence ID" value="RGB77955.1"/>
    <property type="molecule type" value="Genomic_DNA"/>
</dbReference>
<dbReference type="AlphaFoldDB" id="A0A3E2TKU9"/>
<dbReference type="RefSeq" id="WP_117520029.1">
    <property type="nucleotide sequence ID" value="NZ_QVEU01000001.1"/>
</dbReference>
<dbReference type="InterPro" id="IPR029787">
    <property type="entry name" value="Nucleotide_cyclase"/>
</dbReference>
<dbReference type="Proteomes" id="UP000261011">
    <property type="component" value="Unassembled WGS sequence"/>
</dbReference>
<gene>
    <name evidence="1" type="ORF">DXA39_00430</name>
</gene>
<protein>
    <submittedName>
        <fullName evidence="1">Adenylate cyclase</fullName>
    </submittedName>
</protein>
<dbReference type="Gene3D" id="3.30.70.1230">
    <property type="entry name" value="Nucleotide cyclase"/>
    <property type="match status" value="1"/>
</dbReference>
<evidence type="ECO:0000313" key="1">
    <source>
        <dbReference type="EMBL" id="RGB77955.1"/>
    </source>
</evidence>
<organism evidence="1 2">
    <name type="scientific">Anaerococcus nagyae</name>
    <dbReference type="NCBI Taxonomy" id="1755241"/>
    <lineage>
        <taxon>Bacteria</taxon>
        <taxon>Bacillati</taxon>
        <taxon>Bacillota</taxon>
        <taxon>Tissierellia</taxon>
        <taxon>Tissierellales</taxon>
        <taxon>Peptoniphilaceae</taxon>
        <taxon>Anaerococcus</taxon>
    </lineage>
</organism>
<dbReference type="SUPFAM" id="SSF55073">
    <property type="entry name" value="Nucleotide cyclase"/>
    <property type="match status" value="1"/>
</dbReference>
<comment type="caution">
    <text evidence="1">The sequence shown here is derived from an EMBL/GenBank/DDBJ whole genome shotgun (WGS) entry which is preliminary data.</text>
</comment>